<keyword evidence="1" id="KW-0378">Hydrolase</keyword>
<dbReference type="InterPro" id="IPR050772">
    <property type="entry name" value="Hydratase-Decarb/MhpD_sf"/>
</dbReference>
<dbReference type="GO" id="GO:0008684">
    <property type="term" value="F:2-oxopent-4-enoate hydratase activity"/>
    <property type="evidence" value="ECO:0007669"/>
    <property type="project" value="TreeGrafter"/>
</dbReference>
<dbReference type="STRING" id="1123231.SAMN02745189_02349"/>
<evidence type="ECO:0000313" key="1">
    <source>
        <dbReference type="EMBL" id="SHM55252.1"/>
    </source>
</evidence>
<dbReference type="SUPFAM" id="SSF56529">
    <property type="entry name" value="FAH"/>
    <property type="match status" value="1"/>
</dbReference>
<keyword evidence="2" id="KW-1185">Reference proteome</keyword>
<gene>
    <name evidence="1" type="ORF">SAMN02745189_02349</name>
</gene>
<name>A0A1M7JQE3_9BACL</name>
<dbReference type="EMBL" id="FRCF01000014">
    <property type="protein sequence ID" value="SHM55252.1"/>
    <property type="molecule type" value="Genomic_DNA"/>
</dbReference>
<dbReference type="Gene3D" id="3.90.850.10">
    <property type="entry name" value="Fumarylacetoacetase-like, C-terminal domain"/>
    <property type="match status" value="1"/>
</dbReference>
<feature type="non-terminal residue" evidence="1">
    <location>
        <position position="1"/>
    </location>
</feature>
<sequence>GAVLGGKQLKLADIDLPAERMEIFKNGMKIDEGYGEAVLGNPLAAVVWLARSLDEYGINLKKGEVVLAGSLTKAMDVDAGDVFEAHFENLGSVKVEF</sequence>
<protein>
    <submittedName>
        <fullName evidence="1">Fumarylacetoacetate (FAA) hydrolase family</fullName>
    </submittedName>
</protein>
<dbReference type="GO" id="GO:0016787">
    <property type="term" value="F:hydrolase activity"/>
    <property type="evidence" value="ECO:0007669"/>
    <property type="project" value="UniProtKB-KW"/>
</dbReference>
<dbReference type="AlphaFoldDB" id="A0A1M7JQE3"/>
<evidence type="ECO:0000313" key="2">
    <source>
        <dbReference type="Proteomes" id="UP000184206"/>
    </source>
</evidence>
<reference evidence="1 2" key="1">
    <citation type="submission" date="2016-11" db="EMBL/GenBank/DDBJ databases">
        <authorList>
            <person name="Jaros S."/>
            <person name="Januszkiewicz K."/>
            <person name="Wedrychowicz H."/>
        </authorList>
    </citation>
    <scope>NUCLEOTIDE SEQUENCE [LARGE SCALE GENOMIC DNA]</scope>
    <source>
        <strain evidence="1 2">DSM 16010</strain>
    </source>
</reference>
<dbReference type="PANTHER" id="PTHR30143:SF0">
    <property type="entry name" value="2-KETO-4-PENTENOATE HYDRATASE"/>
    <property type="match status" value="1"/>
</dbReference>
<organism evidence="1 2">
    <name type="scientific">Lacicoccus alkaliphilus DSM 16010</name>
    <dbReference type="NCBI Taxonomy" id="1123231"/>
    <lineage>
        <taxon>Bacteria</taxon>
        <taxon>Bacillati</taxon>
        <taxon>Bacillota</taxon>
        <taxon>Bacilli</taxon>
        <taxon>Bacillales</taxon>
        <taxon>Salinicoccaceae</taxon>
        <taxon>Lacicoccus</taxon>
    </lineage>
</organism>
<accession>A0A1M7JQE3</accession>
<dbReference type="GO" id="GO:0005737">
    <property type="term" value="C:cytoplasm"/>
    <property type="evidence" value="ECO:0007669"/>
    <property type="project" value="TreeGrafter"/>
</dbReference>
<dbReference type="Proteomes" id="UP000184206">
    <property type="component" value="Unassembled WGS sequence"/>
</dbReference>
<dbReference type="PANTHER" id="PTHR30143">
    <property type="entry name" value="ACID HYDRATASE"/>
    <property type="match status" value="1"/>
</dbReference>
<dbReference type="InterPro" id="IPR036663">
    <property type="entry name" value="Fumarylacetoacetase_C_sf"/>
</dbReference>
<proteinExistence type="predicted"/>